<dbReference type="KEGG" id="wch:wcw_1096"/>
<name>D6YWE2_WADCW</name>
<reference evidence="2 3" key="1">
    <citation type="journal article" date="2010" name="PLoS ONE">
        <title>The Waddlia genome: a window into chlamydial biology.</title>
        <authorList>
            <person name="Bertelli C."/>
            <person name="Collyn F."/>
            <person name="Croxatto A."/>
            <person name="Ruckert C."/>
            <person name="Polkinghorne A."/>
            <person name="Kebbi-Beghdadi C."/>
            <person name="Goesmann A."/>
            <person name="Vaughan L."/>
            <person name="Greub G."/>
        </authorList>
    </citation>
    <scope>NUCLEOTIDE SEQUENCE [LARGE SCALE GENOMIC DNA]</scope>
    <source>
        <strain evidence="3">ATCC VR-1470 / WSU 86-1044</strain>
    </source>
</reference>
<protein>
    <submittedName>
        <fullName evidence="2">Uncharacterized protein</fullName>
    </submittedName>
</protein>
<gene>
    <name evidence="2" type="ordered locus">wcw_1096</name>
</gene>
<dbReference type="Proteomes" id="UP000001505">
    <property type="component" value="Chromosome"/>
</dbReference>
<dbReference type="AlphaFoldDB" id="D6YWE2"/>
<evidence type="ECO:0000256" key="1">
    <source>
        <dbReference type="SAM" id="Phobius"/>
    </source>
</evidence>
<feature type="transmembrane region" description="Helical" evidence="1">
    <location>
        <begin position="12"/>
        <end position="30"/>
    </location>
</feature>
<keyword evidence="1" id="KW-0472">Membrane</keyword>
<keyword evidence="1" id="KW-1133">Transmembrane helix</keyword>
<evidence type="ECO:0000313" key="3">
    <source>
        <dbReference type="Proteomes" id="UP000001505"/>
    </source>
</evidence>
<dbReference type="HOGENOM" id="CLU_3399115_0_0_0"/>
<keyword evidence="3" id="KW-1185">Reference proteome</keyword>
<organism evidence="2 3">
    <name type="scientific">Waddlia chondrophila (strain ATCC VR-1470 / WSU 86-1044)</name>
    <dbReference type="NCBI Taxonomy" id="716544"/>
    <lineage>
        <taxon>Bacteria</taxon>
        <taxon>Pseudomonadati</taxon>
        <taxon>Chlamydiota</taxon>
        <taxon>Chlamydiia</taxon>
        <taxon>Parachlamydiales</taxon>
        <taxon>Waddliaceae</taxon>
        <taxon>Waddlia</taxon>
    </lineage>
</organism>
<keyword evidence="1" id="KW-0812">Transmembrane</keyword>
<proteinExistence type="predicted"/>
<accession>D6YWE2</accession>
<evidence type="ECO:0000313" key="2">
    <source>
        <dbReference type="EMBL" id="ADI38453.1"/>
    </source>
</evidence>
<dbReference type="EMBL" id="CP001928">
    <property type="protein sequence ID" value="ADI38453.1"/>
    <property type="molecule type" value="Genomic_DNA"/>
</dbReference>
<sequence length="31" mass="3487">MPQGVVKSFNVTWNGFATLGLIFTWLKNLFG</sequence>